<dbReference type="GO" id="GO:0017061">
    <property type="term" value="F:S-methyl-5-thioadenosine phosphorylase activity"/>
    <property type="evidence" value="ECO:0007669"/>
    <property type="project" value="UniProtKB-EC"/>
</dbReference>
<dbReference type="RefSeq" id="WP_107966435.1">
    <property type="nucleotide sequence ID" value="NZ_NWBU01000004.1"/>
</dbReference>
<evidence type="ECO:0000256" key="2">
    <source>
        <dbReference type="ARBA" id="ARBA00007353"/>
    </source>
</evidence>
<dbReference type="CDD" id="cd16833">
    <property type="entry name" value="YfiH"/>
    <property type="match status" value="1"/>
</dbReference>
<dbReference type="GO" id="GO:0016787">
    <property type="term" value="F:hydrolase activity"/>
    <property type="evidence" value="ECO:0007669"/>
    <property type="project" value="UniProtKB-KW"/>
</dbReference>
<dbReference type="AlphaFoldDB" id="A0A2T5G260"/>
<dbReference type="NCBIfam" id="TIGR00726">
    <property type="entry name" value="peptidoglycan editing factor PgeF"/>
    <property type="match status" value="1"/>
</dbReference>
<protein>
    <recommendedName>
        <fullName evidence="10">Purine nucleoside phosphorylase</fullName>
    </recommendedName>
</protein>
<evidence type="ECO:0000256" key="8">
    <source>
        <dbReference type="ARBA" id="ARBA00048968"/>
    </source>
</evidence>
<proteinExistence type="inferred from homology"/>
<dbReference type="Proteomes" id="UP000244162">
    <property type="component" value="Unassembled WGS sequence"/>
</dbReference>
<dbReference type="EMBL" id="NWBU01000004">
    <property type="protein sequence ID" value="PTQ13201.1"/>
    <property type="molecule type" value="Genomic_DNA"/>
</dbReference>
<evidence type="ECO:0000256" key="9">
    <source>
        <dbReference type="ARBA" id="ARBA00049893"/>
    </source>
</evidence>
<dbReference type="PANTHER" id="PTHR30616">
    <property type="entry name" value="UNCHARACTERIZED PROTEIN YFIH"/>
    <property type="match status" value="1"/>
</dbReference>
<comment type="similarity">
    <text evidence="2 10">Belongs to the purine nucleoside phosphorylase YfiH/LACC1 family.</text>
</comment>
<keyword evidence="5" id="KW-0378">Hydrolase</keyword>
<evidence type="ECO:0000256" key="10">
    <source>
        <dbReference type="RuleBase" id="RU361274"/>
    </source>
</evidence>
<comment type="caution">
    <text evidence="11">The sequence shown here is derived from an EMBL/GenBank/DDBJ whole genome shotgun (WGS) entry which is preliminary data.</text>
</comment>
<evidence type="ECO:0000313" key="11">
    <source>
        <dbReference type="EMBL" id="PTQ13201.1"/>
    </source>
</evidence>
<accession>A0A2T5G260</accession>
<evidence type="ECO:0000256" key="7">
    <source>
        <dbReference type="ARBA" id="ARBA00047989"/>
    </source>
</evidence>
<dbReference type="InterPro" id="IPR011324">
    <property type="entry name" value="Cytotoxic_necrot_fac-like_cat"/>
</dbReference>
<dbReference type="GO" id="GO:0005507">
    <property type="term" value="F:copper ion binding"/>
    <property type="evidence" value="ECO:0007669"/>
    <property type="project" value="TreeGrafter"/>
</dbReference>
<keyword evidence="6" id="KW-0862">Zinc</keyword>
<comment type="catalytic activity">
    <reaction evidence="9">
        <text>S-methyl-5'-thioadenosine + phosphate = 5-(methylsulfanyl)-alpha-D-ribose 1-phosphate + adenine</text>
        <dbReference type="Rhea" id="RHEA:11852"/>
        <dbReference type="ChEBI" id="CHEBI:16708"/>
        <dbReference type="ChEBI" id="CHEBI:17509"/>
        <dbReference type="ChEBI" id="CHEBI:43474"/>
        <dbReference type="ChEBI" id="CHEBI:58533"/>
        <dbReference type="EC" id="2.4.2.28"/>
    </reaction>
    <physiologicalReaction direction="left-to-right" evidence="9">
        <dbReference type="Rhea" id="RHEA:11853"/>
    </physiologicalReaction>
</comment>
<evidence type="ECO:0000256" key="4">
    <source>
        <dbReference type="ARBA" id="ARBA00022723"/>
    </source>
</evidence>
<evidence type="ECO:0000313" key="12">
    <source>
        <dbReference type="Proteomes" id="UP000244162"/>
    </source>
</evidence>
<evidence type="ECO:0000256" key="6">
    <source>
        <dbReference type="ARBA" id="ARBA00022833"/>
    </source>
</evidence>
<name>A0A2T5G260_9SPHN</name>
<keyword evidence="4" id="KW-0479">Metal-binding</keyword>
<dbReference type="Pfam" id="PF02578">
    <property type="entry name" value="Cu-oxidase_4"/>
    <property type="match status" value="1"/>
</dbReference>
<evidence type="ECO:0000256" key="5">
    <source>
        <dbReference type="ARBA" id="ARBA00022801"/>
    </source>
</evidence>
<reference evidence="11 12" key="1">
    <citation type="submission" date="2017-09" db="EMBL/GenBank/DDBJ databases">
        <title>Sphingomonas panjinensis sp.nov., isolated from oil-contaminated soil.</title>
        <authorList>
            <person name="Wang L."/>
            <person name="Chen L."/>
        </authorList>
    </citation>
    <scope>NUCLEOTIDE SEQUENCE [LARGE SCALE GENOMIC DNA]</scope>
    <source>
        <strain evidence="11 12">FW-11</strain>
    </source>
</reference>
<gene>
    <name evidence="11" type="ORF">CLG96_03505</name>
</gene>
<dbReference type="OrthoDB" id="4279at2"/>
<evidence type="ECO:0000256" key="1">
    <source>
        <dbReference type="ARBA" id="ARBA00000553"/>
    </source>
</evidence>
<dbReference type="InterPro" id="IPR038371">
    <property type="entry name" value="Cu_polyphenol_OxRdtase_sf"/>
</dbReference>
<comment type="catalytic activity">
    <reaction evidence="7">
        <text>adenosine + H2O + H(+) = inosine + NH4(+)</text>
        <dbReference type="Rhea" id="RHEA:24408"/>
        <dbReference type="ChEBI" id="CHEBI:15377"/>
        <dbReference type="ChEBI" id="CHEBI:15378"/>
        <dbReference type="ChEBI" id="CHEBI:16335"/>
        <dbReference type="ChEBI" id="CHEBI:17596"/>
        <dbReference type="ChEBI" id="CHEBI:28938"/>
        <dbReference type="EC" id="3.5.4.4"/>
    </reaction>
    <physiologicalReaction direction="left-to-right" evidence="7">
        <dbReference type="Rhea" id="RHEA:24409"/>
    </physiologicalReaction>
</comment>
<dbReference type="SUPFAM" id="SSF64438">
    <property type="entry name" value="CNF1/YfiH-like putative cysteine hydrolases"/>
    <property type="match status" value="1"/>
</dbReference>
<comment type="catalytic activity">
    <reaction evidence="1">
        <text>inosine + phosphate = alpha-D-ribose 1-phosphate + hypoxanthine</text>
        <dbReference type="Rhea" id="RHEA:27646"/>
        <dbReference type="ChEBI" id="CHEBI:17368"/>
        <dbReference type="ChEBI" id="CHEBI:17596"/>
        <dbReference type="ChEBI" id="CHEBI:43474"/>
        <dbReference type="ChEBI" id="CHEBI:57720"/>
        <dbReference type="EC" id="2.4.2.1"/>
    </reaction>
    <physiologicalReaction direction="left-to-right" evidence="1">
        <dbReference type="Rhea" id="RHEA:27647"/>
    </physiologicalReaction>
</comment>
<keyword evidence="3" id="KW-0808">Transferase</keyword>
<dbReference type="PANTHER" id="PTHR30616:SF2">
    <property type="entry name" value="PURINE NUCLEOSIDE PHOSPHORYLASE LACC1"/>
    <property type="match status" value="1"/>
</dbReference>
<sequence>MTVSPIRASTLADLAHGFLGREGGVSTGIHAGLNVGLGSDDDRAAIHENRRLAVEAVAPGTALVTLHQVHSAEAVTVTEPFPEDARPHADALVTDRPGLLLGILTADCVPVLFADAEAGVIGAAHAGWKGAIAGVTDATIAAMERLGASRSRIAAAIGPCIARASYEVDDGFFRRFAEQDPANERFFADGVRADRHQFDIEAYVAARLAEAGLERIEALGLDTYADERRFFSFRRATHRGEPGYGRQISLLALPS</sequence>
<dbReference type="InterPro" id="IPR003730">
    <property type="entry name" value="Cu_polyphenol_OxRdtase"/>
</dbReference>
<dbReference type="Gene3D" id="3.60.140.10">
    <property type="entry name" value="CNF1/YfiH-like putative cysteine hydrolases"/>
    <property type="match status" value="1"/>
</dbReference>
<keyword evidence="12" id="KW-1185">Reference proteome</keyword>
<evidence type="ECO:0000256" key="3">
    <source>
        <dbReference type="ARBA" id="ARBA00022679"/>
    </source>
</evidence>
<comment type="catalytic activity">
    <reaction evidence="8">
        <text>adenosine + phosphate = alpha-D-ribose 1-phosphate + adenine</text>
        <dbReference type="Rhea" id="RHEA:27642"/>
        <dbReference type="ChEBI" id="CHEBI:16335"/>
        <dbReference type="ChEBI" id="CHEBI:16708"/>
        <dbReference type="ChEBI" id="CHEBI:43474"/>
        <dbReference type="ChEBI" id="CHEBI:57720"/>
        <dbReference type="EC" id="2.4.2.1"/>
    </reaction>
    <physiologicalReaction direction="left-to-right" evidence="8">
        <dbReference type="Rhea" id="RHEA:27643"/>
    </physiologicalReaction>
</comment>
<organism evidence="11 12">
    <name type="scientific">Sphingomonas oleivorans</name>
    <dbReference type="NCBI Taxonomy" id="1735121"/>
    <lineage>
        <taxon>Bacteria</taxon>
        <taxon>Pseudomonadati</taxon>
        <taxon>Pseudomonadota</taxon>
        <taxon>Alphaproteobacteria</taxon>
        <taxon>Sphingomonadales</taxon>
        <taxon>Sphingomonadaceae</taxon>
        <taxon>Sphingomonas</taxon>
    </lineage>
</organism>